<dbReference type="Proteomes" id="UP000324222">
    <property type="component" value="Unassembled WGS sequence"/>
</dbReference>
<protein>
    <submittedName>
        <fullName evidence="1">Uncharacterized protein</fullName>
    </submittedName>
</protein>
<sequence length="123" mass="13733">MRWSIVNDVQGVMRDSTIPPLNKSDGTTATTSRKKVNLLAEHFSRKMTIPDPTYLPLSPPMVARDTLTSLTTTEEEVRATLTKLEEDKAVGPDELSPRVLLRCATELAPHLTLIFGPILRHNR</sequence>
<organism evidence="1 2">
    <name type="scientific">Portunus trituberculatus</name>
    <name type="common">Swimming crab</name>
    <name type="synonym">Neptunus trituberculatus</name>
    <dbReference type="NCBI Taxonomy" id="210409"/>
    <lineage>
        <taxon>Eukaryota</taxon>
        <taxon>Metazoa</taxon>
        <taxon>Ecdysozoa</taxon>
        <taxon>Arthropoda</taxon>
        <taxon>Crustacea</taxon>
        <taxon>Multicrustacea</taxon>
        <taxon>Malacostraca</taxon>
        <taxon>Eumalacostraca</taxon>
        <taxon>Eucarida</taxon>
        <taxon>Decapoda</taxon>
        <taxon>Pleocyemata</taxon>
        <taxon>Brachyura</taxon>
        <taxon>Eubrachyura</taxon>
        <taxon>Portunoidea</taxon>
        <taxon>Portunidae</taxon>
        <taxon>Portuninae</taxon>
        <taxon>Portunus</taxon>
    </lineage>
</organism>
<proteinExistence type="predicted"/>
<dbReference type="AlphaFoldDB" id="A0A5B7I7V0"/>
<comment type="caution">
    <text evidence="1">The sequence shown here is derived from an EMBL/GenBank/DDBJ whole genome shotgun (WGS) entry which is preliminary data.</text>
</comment>
<dbReference type="OrthoDB" id="6381999at2759"/>
<reference evidence="1 2" key="1">
    <citation type="submission" date="2019-05" db="EMBL/GenBank/DDBJ databases">
        <title>Another draft genome of Portunus trituberculatus and its Hox gene families provides insights of decapod evolution.</title>
        <authorList>
            <person name="Jeong J.-H."/>
            <person name="Song I."/>
            <person name="Kim S."/>
            <person name="Choi T."/>
            <person name="Kim D."/>
            <person name="Ryu S."/>
            <person name="Kim W."/>
        </authorList>
    </citation>
    <scope>NUCLEOTIDE SEQUENCE [LARGE SCALE GENOMIC DNA]</scope>
    <source>
        <tissue evidence="1">Muscle</tissue>
    </source>
</reference>
<evidence type="ECO:0000313" key="2">
    <source>
        <dbReference type="Proteomes" id="UP000324222"/>
    </source>
</evidence>
<name>A0A5B7I7V0_PORTR</name>
<accession>A0A5B7I7V0</accession>
<dbReference type="EMBL" id="VSRR010044653">
    <property type="protein sequence ID" value="MPC76948.1"/>
    <property type="molecule type" value="Genomic_DNA"/>
</dbReference>
<keyword evidence="2" id="KW-1185">Reference proteome</keyword>
<evidence type="ECO:0000313" key="1">
    <source>
        <dbReference type="EMBL" id="MPC76948.1"/>
    </source>
</evidence>
<gene>
    <name evidence="1" type="ORF">E2C01_071385</name>
</gene>